<dbReference type="InterPro" id="IPR017853">
    <property type="entry name" value="GH"/>
</dbReference>
<evidence type="ECO:0000256" key="7">
    <source>
        <dbReference type="SAM" id="SignalP"/>
    </source>
</evidence>
<dbReference type="GO" id="GO:0030203">
    <property type="term" value="P:glycosaminoglycan metabolic process"/>
    <property type="evidence" value="ECO:0007669"/>
    <property type="project" value="TreeGrafter"/>
</dbReference>
<dbReference type="PROSITE" id="PS51257">
    <property type="entry name" value="PROKAR_LIPOPROTEIN"/>
    <property type="match status" value="1"/>
</dbReference>
<evidence type="ECO:0000259" key="8">
    <source>
        <dbReference type="Pfam" id="PF00728"/>
    </source>
</evidence>
<feature type="domain" description="Beta-hexosaminidase bacterial type N-terminal" evidence="9">
    <location>
        <begin position="23"/>
        <end position="154"/>
    </location>
</feature>
<dbReference type="AlphaFoldDB" id="A0A5B8V5E5"/>
<comment type="similarity">
    <text evidence="2">Belongs to the glycosyl hydrolase 20 family.</text>
</comment>
<keyword evidence="11" id="KW-1185">Reference proteome</keyword>
<dbReference type="GO" id="GO:0016020">
    <property type="term" value="C:membrane"/>
    <property type="evidence" value="ECO:0007669"/>
    <property type="project" value="TreeGrafter"/>
</dbReference>
<accession>A0A5B8V5E5</accession>
<reference evidence="10 11" key="1">
    <citation type="journal article" date="2016" name="Int. J. Syst. Evol. Microbiol.">
        <title>Panacibacter ginsenosidivorans gen. nov., sp. nov., with ginsenoside converting activity isolated from soil of a ginseng field.</title>
        <authorList>
            <person name="Siddiqi M.Z."/>
            <person name="Muhammad Shafi S."/>
            <person name="Choi K.D."/>
            <person name="Im W.T."/>
        </authorList>
    </citation>
    <scope>NUCLEOTIDE SEQUENCE [LARGE SCALE GENOMIC DNA]</scope>
    <source>
        <strain evidence="10 11">Gsoil1550</strain>
    </source>
</reference>
<dbReference type="Gene3D" id="3.30.379.10">
    <property type="entry name" value="Chitobiase/beta-hexosaminidase domain 2-like"/>
    <property type="match status" value="1"/>
</dbReference>
<evidence type="ECO:0000256" key="5">
    <source>
        <dbReference type="ARBA" id="ARBA00023295"/>
    </source>
</evidence>
<dbReference type="Pfam" id="PF02838">
    <property type="entry name" value="Glyco_hydro_20b"/>
    <property type="match status" value="1"/>
</dbReference>
<dbReference type="OrthoDB" id="726159at2"/>
<sequence length="552" mass="63382">MKPLLLCFFVFLTVSCFAQQSLNIIPAPQKVEVGQEIFTLSASTKIVLTPTEVQKSAAFFNKYLTKYYDLKLQFIVQPGSQKEKDWKNAIVLDFDESGTGIKGGYQLTVDKDKIYIHGNDEEGVFYGIQSLIQLLPVKKEKKNTLPLQQCSIIDAPRFAYRGMMLDCGRHFFSVDFVKQYIDFLALHKMNTFHWHLTEDQGWRIEIKKYPKLTEIGSCRNGTIIGHHPGTGNDNKKDCGFYTQEQIKDIVKYAADRYITIIPEIEMPGHASAAIAAYPQLSCFPDENTPIAKGVKWAGDSTGKQVQQSWGVYRDVFAPTDYTFHFLEDVLDEVMELFPSKYIHIGGDECPKDNWKRSEFCQNLIKEKDLKDEHGLQSYFIGTIEKYLNSKGHNIIGWDEILEGGLAPNATVMSWRGEAGGIQAAKEHHNVIMTPTTYVYFDYSQTKKEDSLTIGGYLPLETVYNYEPLPVQLSADEQQYIKGVQANLWTEYVTKPVKVEYMVFPRMDALCEVAWSDKSKKNWTDFQQRLQMQYKRYDLWHVKYNPKGINKGE</sequence>
<keyword evidence="5" id="KW-0326">Glycosidase</keyword>
<comment type="catalytic activity">
    <reaction evidence="1">
        <text>Hydrolysis of terminal non-reducing N-acetyl-D-hexosamine residues in N-acetyl-beta-D-hexosaminides.</text>
        <dbReference type="EC" id="3.2.1.52"/>
    </reaction>
</comment>
<dbReference type="GO" id="GO:0004563">
    <property type="term" value="F:beta-N-acetylhexosaminidase activity"/>
    <property type="evidence" value="ECO:0007669"/>
    <property type="project" value="UniProtKB-EC"/>
</dbReference>
<feature type="active site" description="Proton donor" evidence="6">
    <location>
        <position position="348"/>
    </location>
</feature>
<protein>
    <recommendedName>
        <fullName evidence="3">beta-N-acetylhexosaminidase</fullName>
        <ecNumber evidence="3">3.2.1.52</ecNumber>
    </recommendedName>
</protein>
<dbReference type="CDD" id="cd06563">
    <property type="entry name" value="GH20_chitobiase-like"/>
    <property type="match status" value="1"/>
</dbReference>
<dbReference type="EMBL" id="CP042435">
    <property type="protein sequence ID" value="QEC66717.1"/>
    <property type="molecule type" value="Genomic_DNA"/>
</dbReference>
<dbReference type="InterPro" id="IPR025705">
    <property type="entry name" value="Beta_hexosaminidase_sua/sub"/>
</dbReference>
<dbReference type="InterPro" id="IPR015882">
    <property type="entry name" value="HEX_bac_N"/>
</dbReference>
<dbReference type="Proteomes" id="UP000321533">
    <property type="component" value="Chromosome"/>
</dbReference>
<dbReference type="EC" id="3.2.1.52" evidence="3"/>
<gene>
    <name evidence="10" type="ORF">FRZ67_05150</name>
</gene>
<evidence type="ECO:0000259" key="9">
    <source>
        <dbReference type="Pfam" id="PF02838"/>
    </source>
</evidence>
<feature type="domain" description="Glycoside hydrolase family 20 catalytic" evidence="8">
    <location>
        <begin position="158"/>
        <end position="516"/>
    </location>
</feature>
<proteinExistence type="inferred from homology"/>
<dbReference type="InterPro" id="IPR029018">
    <property type="entry name" value="Hex-like_dom2"/>
</dbReference>
<evidence type="ECO:0000256" key="1">
    <source>
        <dbReference type="ARBA" id="ARBA00001231"/>
    </source>
</evidence>
<dbReference type="KEGG" id="pgin:FRZ67_05150"/>
<organism evidence="10 11">
    <name type="scientific">Panacibacter ginsenosidivorans</name>
    <dbReference type="NCBI Taxonomy" id="1813871"/>
    <lineage>
        <taxon>Bacteria</taxon>
        <taxon>Pseudomonadati</taxon>
        <taxon>Bacteroidota</taxon>
        <taxon>Chitinophagia</taxon>
        <taxon>Chitinophagales</taxon>
        <taxon>Chitinophagaceae</taxon>
        <taxon>Panacibacter</taxon>
    </lineage>
</organism>
<feature type="signal peptide" evidence="7">
    <location>
        <begin position="1"/>
        <end position="18"/>
    </location>
</feature>
<evidence type="ECO:0000256" key="4">
    <source>
        <dbReference type="ARBA" id="ARBA00022801"/>
    </source>
</evidence>
<dbReference type="PANTHER" id="PTHR22600:SF57">
    <property type="entry name" value="BETA-N-ACETYLHEXOSAMINIDASE"/>
    <property type="match status" value="1"/>
</dbReference>
<dbReference type="PANTHER" id="PTHR22600">
    <property type="entry name" value="BETA-HEXOSAMINIDASE"/>
    <property type="match status" value="1"/>
</dbReference>
<dbReference type="SUPFAM" id="SSF51445">
    <property type="entry name" value="(Trans)glycosidases"/>
    <property type="match status" value="1"/>
</dbReference>
<evidence type="ECO:0000256" key="3">
    <source>
        <dbReference type="ARBA" id="ARBA00012663"/>
    </source>
</evidence>
<dbReference type="PRINTS" id="PR00738">
    <property type="entry name" value="GLHYDRLASE20"/>
</dbReference>
<keyword evidence="7" id="KW-0732">Signal</keyword>
<feature type="chain" id="PRO_5023010545" description="beta-N-acetylhexosaminidase" evidence="7">
    <location>
        <begin position="19"/>
        <end position="552"/>
    </location>
</feature>
<dbReference type="GO" id="GO:0005975">
    <property type="term" value="P:carbohydrate metabolic process"/>
    <property type="evidence" value="ECO:0007669"/>
    <property type="project" value="InterPro"/>
</dbReference>
<evidence type="ECO:0000256" key="6">
    <source>
        <dbReference type="PIRSR" id="PIRSR625705-1"/>
    </source>
</evidence>
<evidence type="ECO:0000256" key="2">
    <source>
        <dbReference type="ARBA" id="ARBA00006285"/>
    </source>
</evidence>
<dbReference type="Pfam" id="PF00728">
    <property type="entry name" value="Glyco_hydro_20"/>
    <property type="match status" value="1"/>
</dbReference>
<dbReference type="RefSeq" id="WP_147188517.1">
    <property type="nucleotide sequence ID" value="NZ_CP042435.1"/>
</dbReference>
<evidence type="ECO:0000313" key="11">
    <source>
        <dbReference type="Proteomes" id="UP000321533"/>
    </source>
</evidence>
<dbReference type="Gene3D" id="3.20.20.80">
    <property type="entry name" value="Glycosidases"/>
    <property type="match status" value="1"/>
</dbReference>
<dbReference type="InterPro" id="IPR015883">
    <property type="entry name" value="Glyco_hydro_20_cat"/>
</dbReference>
<keyword evidence="4" id="KW-0378">Hydrolase</keyword>
<name>A0A5B8V5E5_9BACT</name>
<dbReference type="SUPFAM" id="SSF55545">
    <property type="entry name" value="beta-N-acetylhexosaminidase-like domain"/>
    <property type="match status" value="1"/>
</dbReference>
<evidence type="ECO:0000313" key="10">
    <source>
        <dbReference type="EMBL" id="QEC66717.1"/>
    </source>
</evidence>
<dbReference type="PIRSF" id="PIRSF001093">
    <property type="entry name" value="B-hxosamndse_ab_euk"/>
    <property type="match status" value="1"/>
</dbReference>